<proteinExistence type="predicted"/>
<organism evidence="2 3">
    <name type="scientific">Teratosphaeria nubilosa</name>
    <dbReference type="NCBI Taxonomy" id="161662"/>
    <lineage>
        <taxon>Eukaryota</taxon>
        <taxon>Fungi</taxon>
        <taxon>Dikarya</taxon>
        <taxon>Ascomycota</taxon>
        <taxon>Pezizomycotina</taxon>
        <taxon>Dothideomycetes</taxon>
        <taxon>Dothideomycetidae</taxon>
        <taxon>Mycosphaerellales</taxon>
        <taxon>Teratosphaeriaceae</taxon>
        <taxon>Teratosphaeria</taxon>
    </lineage>
</organism>
<feature type="region of interest" description="Disordered" evidence="1">
    <location>
        <begin position="115"/>
        <end position="139"/>
    </location>
</feature>
<evidence type="ECO:0000313" key="3">
    <source>
        <dbReference type="Proteomes" id="UP000799436"/>
    </source>
</evidence>
<reference evidence="2" key="1">
    <citation type="journal article" date="2020" name="Stud. Mycol.">
        <title>101 Dothideomycetes genomes: a test case for predicting lifestyles and emergence of pathogens.</title>
        <authorList>
            <person name="Haridas S."/>
            <person name="Albert R."/>
            <person name="Binder M."/>
            <person name="Bloem J."/>
            <person name="Labutti K."/>
            <person name="Salamov A."/>
            <person name="Andreopoulos B."/>
            <person name="Baker S."/>
            <person name="Barry K."/>
            <person name="Bills G."/>
            <person name="Bluhm B."/>
            <person name="Cannon C."/>
            <person name="Castanera R."/>
            <person name="Culley D."/>
            <person name="Daum C."/>
            <person name="Ezra D."/>
            <person name="Gonzalez J."/>
            <person name="Henrissat B."/>
            <person name="Kuo A."/>
            <person name="Liang C."/>
            <person name="Lipzen A."/>
            <person name="Lutzoni F."/>
            <person name="Magnuson J."/>
            <person name="Mondo S."/>
            <person name="Nolan M."/>
            <person name="Ohm R."/>
            <person name="Pangilinan J."/>
            <person name="Park H.-J."/>
            <person name="Ramirez L."/>
            <person name="Alfaro M."/>
            <person name="Sun H."/>
            <person name="Tritt A."/>
            <person name="Yoshinaga Y."/>
            <person name="Zwiers L.-H."/>
            <person name="Turgeon B."/>
            <person name="Goodwin S."/>
            <person name="Spatafora J."/>
            <person name="Crous P."/>
            <person name="Grigoriev I."/>
        </authorList>
    </citation>
    <scope>NUCLEOTIDE SEQUENCE</scope>
    <source>
        <strain evidence="2">CBS 116005</strain>
    </source>
</reference>
<dbReference type="EMBL" id="ML995814">
    <property type="protein sequence ID" value="KAF2772656.1"/>
    <property type="molecule type" value="Genomic_DNA"/>
</dbReference>
<evidence type="ECO:0000313" key="2">
    <source>
        <dbReference type="EMBL" id="KAF2772656.1"/>
    </source>
</evidence>
<sequence length="325" mass="35533">MSPSTPRQSLSISLPPSAPFPVPAAQTPKTPEAHEPQLSTMYPPPPPRPQAFRVRRRRTVLPQDVPEPESFLPSVADTVIPTIEMCEAGDDLSSPVFQHPPSAGLLSPLPSVQRFITPPKTPASRLQPGFGSLEDSPADEWDLINDTRDRHRRLARSGSVGSSFSDSSVSSSGSSDFSSPNNAMSPKSDVLDPFLDDGLKSGDDNAYLLSPDQHSSPQVKRRKTLSSIIWTQAMDDHLWFVFLSCQQDPRGTPFKGRPFSEVPPAGLSERVARKAKRTWSSSRFSTAGLAGDRMRAGSPGTIHPEASNRQPRWPRGSVATRRRLK</sequence>
<feature type="compositionally biased region" description="Low complexity" evidence="1">
    <location>
        <begin position="157"/>
        <end position="179"/>
    </location>
</feature>
<protein>
    <submittedName>
        <fullName evidence="2">Uncharacterized protein</fullName>
    </submittedName>
</protein>
<keyword evidence="3" id="KW-1185">Reference proteome</keyword>
<feature type="non-terminal residue" evidence="2">
    <location>
        <position position="325"/>
    </location>
</feature>
<name>A0A6G1LIH1_9PEZI</name>
<feature type="region of interest" description="Disordered" evidence="1">
    <location>
        <begin position="1"/>
        <end position="71"/>
    </location>
</feature>
<feature type="compositionally biased region" description="Polar residues" evidence="1">
    <location>
        <begin position="1"/>
        <end position="14"/>
    </location>
</feature>
<feature type="region of interest" description="Disordered" evidence="1">
    <location>
        <begin position="272"/>
        <end position="325"/>
    </location>
</feature>
<feature type="region of interest" description="Disordered" evidence="1">
    <location>
        <begin position="154"/>
        <end position="196"/>
    </location>
</feature>
<dbReference type="Proteomes" id="UP000799436">
    <property type="component" value="Unassembled WGS sequence"/>
</dbReference>
<accession>A0A6G1LIH1</accession>
<evidence type="ECO:0000256" key="1">
    <source>
        <dbReference type="SAM" id="MobiDB-lite"/>
    </source>
</evidence>
<dbReference type="OrthoDB" id="419770at2759"/>
<gene>
    <name evidence="2" type="ORF">EJ03DRAFT_251695</name>
</gene>
<dbReference type="AlphaFoldDB" id="A0A6G1LIH1"/>